<dbReference type="AlphaFoldDB" id="E1RH27"/>
<dbReference type="InterPro" id="IPR031807">
    <property type="entry name" value="HicB-like"/>
</dbReference>
<protein>
    <recommendedName>
        <fullName evidence="1">HicB-like antitoxin of toxin-antitoxin system domain-containing protein</fullName>
    </recommendedName>
</protein>
<organism evidence="2 3">
    <name type="scientific">Methanolacinia petrolearia (strain DSM 11571 / OCM 486 / SEBR 4847)</name>
    <name type="common">Methanoplanus petrolearius</name>
    <dbReference type="NCBI Taxonomy" id="679926"/>
    <lineage>
        <taxon>Archaea</taxon>
        <taxon>Methanobacteriati</taxon>
        <taxon>Methanobacteriota</taxon>
        <taxon>Stenosarchaea group</taxon>
        <taxon>Methanomicrobia</taxon>
        <taxon>Methanomicrobiales</taxon>
        <taxon>Methanomicrobiaceae</taxon>
        <taxon>Methanolacinia</taxon>
    </lineage>
</organism>
<proteinExistence type="predicted"/>
<gene>
    <name evidence="2" type="ordered locus">Mpet_0477</name>
</gene>
<evidence type="ECO:0000259" key="1">
    <source>
        <dbReference type="Pfam" id="PF15919"/>
    </source>
</evidence>
<dbReference type="STRING" id="679926.Mpet_0477"/>
<dbReference type="OrthoDB" id="146249at2157"/>
<reference evidence="2 3" key="1">
    <citation type="journal article" date="2010" name="Stand. Genomic Sci.">
        <title>Complete genome sequence of Methanoplanus petrolearius type strain (SEBR 4847).</title>
        <authorList>
            <person name="Brambilla E."/>
            <person name="Djao O.D."/>
            <person name="Daligault H."/>
            <person name="Lapidus A."/>
            <person name="Lucas S."/>
            <person name="Hammon N."/>
            <person name="Nolan M."/>
            <person name="Tice H."/>
            <person name="Cheng J.F."/>
            <person name="Han C."/>
            <person name="Tapia R."/>
            <person name="Goodwin L."/>
            <person name="Pitluck S."/>
            <person name="Liolios K."/>
            <person name="Ivanova N."/>
            <person name="Mavromatis K."/>
            <person name="Mikhailova N."/>
            <person name="Pati A."/>
            <person name="Chen A."/>
            <person name="Palaniappan K."/>
            <person name="Land M."/>
            <person name="Hauser L."/>
            <person name="Chang Y.J."/>
            <person name="Jeffries C.D."/>
            <person name="Rohde M."/>
            <person name="Spring S."/>
            <person name="Sikorski J."/>
            <person name="Goker M."/>
            <person name="Woyke T."/>
            <person name="Bristow J."/>
            <person name="Eisen J.A."/>
            <person name="Markowitz V."/>
            <person name="Hugenholtz P."/>
            <person name="Kyrpides N.C."/>
            <person name="Klenk H.P."/>
        </authorList>
    </citation>
    <scope>NUCLEOTIDE SEQUENCE [LARGE SCALE GENOMIC DNA]</scope>
    <source>
        <strain evidence="3">DSM 11571 / OCM 486 / SEBR 4847</strain>
    </source>
</reference>
<sequence length="78" mass="8894">MEKNYNFRIMLRKEPEGGYTAYVPSLPGCVTYGDTIDEAVDLVREAVELYIESLIEHNEPVPSDDEVLEYNLQIKAQA</sequence>
<dbReference type="PANTHER" id="PTHR34504">
    <property type="entry name" value="ANTITOXIN HICB"/>
    <property type="match status" value="1"/>
</dbReference>
<dbReference type="Gene3D" id="3.30.160.250">
    <property type="match status" value="1"/>
</dbReference>
<accession>E1RH27</accession>
<dbReference type="Proteomes" id="UP000006565">
    <property type="component" value="Chromosome"/>
</dbReference>
<dbReference type="InterPro" id="IPR051404">
    <property type="entry name" value="TA_system_antitoxin"/>
</dbReference>
<dbReference type="RefSeq" id="WP_013328429.1">
    <property type="nucleotide sequence ID" value="NC_014507.1"/>
</dbReference>
<dbReference type="KEGG" id="mpi:Mpet_0477"/>
<dbReference type="HOGENOM" id="CLU_114047_2_2_2"/>
<dbReference type="SUPFAM" id="SSF143100">
    <property type="entry name" value="TTHA1013/TTHA0281-like"/>
    <property type="match status" value="1"/>
</dbReference>
<feature type="domain" description="HicB-like antitoxin of toxin-antitoxin system" evidence="1">
    <location>
        <begin position="7"/>
        <end position="69"/>
    </location>
</feature>
<name>E1RH27_METP4</name>
<dbReference type="eggNOG" id="arCOG02411">
    <property type="taxonomic scope" value="Archaea"/>
</dbReference>
<dbReference type="InterPro" id="IPR035069">
    <property type="entry name" value="TTHA1013/TTHA0281-like"/>
</dbReference>
<evidence type="ECO:0000313" key="2">
    <source>
        <dbReference type="EMBL" id="ADN35251.1"/>
    </source>
</evidence>
<dbReference type="PANTHER" id="PTHR34504:SF4">
    <property type="entry name" value="ANTITOXIN HICB"/>
    <property type="match status" value="1"/>
</dbReference>
<dbReference type="GeneID" id="9742925"/>
<evidence type="ECO:0000313" key="3">
    <source>
        <dbReference type="Proteomes" id="UP000006565"/>
    </source>
</evidence>
<dbReference type="EMBL" id="CP002117">
    <property type="protein sequence ID" value="ADN35251.1"/>
    <property type="molecule type" value="Genomic_DNA"/>
</dbReference>
<keyword evidence="3" id="KW-1185">Reference proteome</keyword>
<dbReference type="Pfam" id="PF15919">
    <property type="entry name" value="HicB_lk_antitox"/>
    <property type="match status" value="1"/>
</dbReference>